<accession>A0A7J6ETM4</accession>
<feature type="repeat" description="PPR" evidence="3">
    <location>
        <begin position="229"/>
        <end position="263"/>
    </location>
</feature>
<evidence type="ECO:0000313" key="4">
    <source>
        <dbReference type="EMBL" id="KAF4361019.1"/>
    </source>
</evidence>
<dbReference type="Proteomes" id="UP000525078">
    <property type="component" value="Unassembled WGS sequence"/>
</dbReference>
<organism evidence="4 5">
    <name type="scientific">Cannabis sativa</name>
    <name type="common">Hemp</name>
    <name type="synonym">Marijuana</name>
    <dbReference type="NCBI Taxonomy" id="3483"/>
    <lineage>
        <taxon>Eukaryota</taxon>
        <taxon>Viridiplantae</taxon>
        <taxon>Streptophyta</taxon>
        <taxon>Embryophyta</taxon>
        <taxon>Tracheophyta</taxon>
        <taxon>Spermatophyta</taxon>
        <taxon>Magnoliopsida</taxon>
        <taxon>eudicotyledons</taxon>
        <taxon>Gunneridae</taxon>
        <taxon>Pentapetalae</taxon>
        <taxon>rosids</taxon>
        <taxon>fabids</taxon>
        <taxon>Rosales</taxon>
        <taxon>Cannabaceae</taxon>
        <taxon>Cannabis</taxon>
    </lineage>
</organism>
<dbReference type="AlphaFoldDB" id="A0A7J6ETM4"/>
<proteinExistence type="inferred from homology"/>
<dbReference type="PANTHER" id="PTHR47936">
    <property type="entry name" value="PPR_LONG DOMAIN-CONTAINING PROTEIN"/>
    <property type="match status" value="1"/>
</dbReference>
<evidence type="ECO:0000256" key="2">
    <source>
        <dbReference type="ARBA" id="ARBA00022737"/>
    </source>
</evidence>
<name>A0A7J6ETM4_CANSA</name>
<evidence type="ECO:0000256" key="3">
    <source>
        <dbReference type="PROSITE-ProRule" id="PRU00708"/>
    </source>
</evidence>
<feature type="repeat" description="PPR" evidence="3">
    <location>
        <begin position="123"/>
        <end position="157"/>
    </location>
</feature>
<feature type="repeat" description="PPR" evidence="3">
    <location>
        <begin position="370"/>
        <end position="404"/>
    </location>
</feature>
<dbReference type="InterPro" id="IPR002885">
    <property type="entry name" value="PPR_rpt"/>
</dbReference>
<comment type="similarity">
    <text evidence="1">Belongs to the PPR family. P subfamily.</text>
</comment>
<evidence type="ECO:0008006" key="6">
    <source>
        <dbReference type="Google" id="ProtNLM"/>
    </source>
</evidence>
<protein>
    <recommendedName>
        <fullName evidence="6">Pentatricopeptide repeat-containing protein</fullName>
    </recommendedName>
</protein>
<dbReference type="EMBL" id="JAATIP010000196">
    <property type="protein sequence ID" value="KAF4361019.1"/>
    <property type="molecule type" value="Genomic_DNA"/>
</dbReference>
<gene>
    <name evidence="4" type="ORF">F8388_016828</name>
</gene>
<dbReference type="Pfam" id="PF13041">
    <property type="entry name" value="PPR_2"/>
    <property type="match status" value="4"/>
</dbReference>
<feature type="repeat" description="PPR" evidence="3">
    <location>
        <begin position="300"/>
        <end position="334"/>
    </location>
</feature>
<feature type="repeat" description="PPR" evidence="3">
    <location>
        <begin position="194"/>
        <end position="228"/>
    </location>
</feature>
<reference evidence="4 5" key="1">
    <citation type="journal article" date="2020" name="bioRxiv">
        <title>Sequence and annotation of 42 cannabis genomes reveals extensive copy number variation in cannabinoid synthesis and pathogen resistance genes.</title>
        <authorList>
            <person name="Mckernan K.J."/>
            <person name="Helbert Y."/>
            <person name="Kane L.T."/>
            <person name="Ebling H."/>
            <person name="Zhang L."/>
            <person name="Liu B."/>
            <person name="Eaton Z."/>
            <person name="Mclaughlin S."/>
            <person name="Kingan S."/>
            <person name="Baybayan P."/>
            <person name="Concepcion G."/>
            <person name="Jordan M."/>
            <person name="Riva A."/>
            <person name="Barbazuk W."/>
            <person name="Harkins T."/>
        </authorList>
    </citation>
    <scope>NUCLEOTIDE SEQUENCE [LARGE SCALE GENOMIC DNA]</scope>
    <source>
        <strain evidence="5">cv. Jamaican Lion 4</strain>
        <tissue evidence="4">Leaf</tissue>
    </source>
</reference>
<evidence type="ECO:0000256" key="1">
    <source>
        <dbReference type="ARBA" id="ARBA00007626"/>
    </source>
</evidence>
<feature type="repeat" description="PPR" evidence="3">
    <location>
        <begin position="265"/>
        <end position="299"/>
    </location>
</feature>
<dbReference type="Gene3D" id="1.25.40.10">
    <property type="entry name" value="Tetratricopeptide repeat domain"/>
    <property type="match status" value="4"/>
</dbReference>
<feature type="repeat" description="PPR" evidence="3">
    <location>
        <begin position="335"/>
        <end position="369"/>
    </location>
</feature>
<comment type="caution">
    <text evidence="4">The sequence shown here is derived from an EMBL/GenBank/DDBJ whole genome shotgun (WGS) entry which is preliminary data.</text>
</comment>
<sequence length="482" mass="54717">MESFLLDTCSWGYSLTSTTYSTKFRNDSSHIPIPQIRCLYVLSKRSSSSSREMHKNSDKDLSRILRTDAAIKNIERKANSKKYNKLWPKAVLEALDEAISNNFWETALKIFGLLRMQHWYEPRCQTYTKLLVMLGRCKQPQQASLLFEIMSSDGLQPTLAVYTALVGAYGQSGLLDEAFSAVADMKSVSDCVPDVYTYTILINCCIKHRRFDLIQRVLDEMSYFGIECSTVTYNTLIHGYGKVEMFEQMESTLTDMIESGNTLPDVFTLNSILGAYGNYGQISKMEKWYDEFQLMGIRPDVKTFNILIKSYGKAGMYDKMSSVIEYMDKRFFSPNVVTFNIVIDVFGKAGDVSMMDDYFKKMKHRGLKPNSITYCSLVNAYSKVGLIEKVDSIFMQVANSDATLDTPFFNCVINAYGQVGDVNMIHELLLAMKERNCYPDNITYATVIQVYKAQGMTDAAQAMESKMINLKEHSGSMKGLIC</sequence>
<dbReference type="PANTHER" id="PTHR47936:SF1">
    <property type="entry name" value="PENTATRICOPEPTIDE REPEAT-CONTAINING PROTEIN GUN1, CHLOROPLASTIC"/>
    <property type="match status" value="1"/>
</dbReference>
<dbReference type="Pfam" id="PF01535">
    <property type="entry name" value="PPR"/>
    <property type="match status" value="1"/>
</dbReference>
<dbReference type="NCBIfam" id="TIGR00756">
    <property type="entry name" value="PPR"/>
    <property type="match status" value="7"/>
</dbReference>
<evidence type="ECO:0000313" key="5">
    <source>
        <dbReference type="Proteomes" id="UP000525078"/>
    </source>
</evidence>
<keyword evidence="2" id="KW-0677">Repeat</keyword>
<dbReference type="PROSITE" id="PS51375">
    <property type="entry name" value="PPR"/>
    <property type="match status" value="8"/>
</dbReference>
<feature type="repeat" description="PPR" evidence="3">
    <location>
        <begin position="405"/>
        <end position="439"/>
    </location>
</feature>
<dbReference type="InterPro" id="IPR011990">
    <property type="entry name" value="TPR-like_helical_dom_sf"/>
</dbReference>